<comment type="caution">
    <text evidence="1">The sequence shown here is derived from an EMBL/GenBank/DDBJ whole genome shotgun (WGS) entry which is preliminary data.</text>
</comment>
<accession>A0AAW1UUZ5</accession>
<organism evidence="1 2">
    <name type="scientific">Henosepilachna vigintioctopunctata</name>
    <dbReference type="NCBI Taxonomy" id="420089"/>
    <lineage>
        <taxon>Eukaryota</taxon>
        <taxon>Metazoa</taxon>
        <taxon>Ecdysozoa</taxon>
        <taxon>Arthropoda</taxon>
        <taxon>Hexapoda</taxon>
        <taxon>Insecta</taxon>
        <taxon>Pterygota</taxon>
        <taxon>Neoptera</taxon>
        <taxon>Endopterygota</taxon>
        <taxon>Coleoptera</taxon>
        <taxon>Polyphaga</taxon>
        <taxon>Cucujiformia</taxon>
        <taxon>Coccinelloidea</taxon>
        <taxon>Coccinellidae</taxon>
        <taxon>Epilachninae</taxon>
        <taxon>Epilachnini</taxon>
        <taxon>Henosepilachna</taxon>
    </lineage>
</organism>
<dbReference type="Proteomes" id="UP001431783">
    <property type="component" value="Unassembled WGS sequence"/>
</dbReference>
<evidence type="ECO:0000313" key="1">
    <source>
        <dbReference type="EMBL" id="KAK9884910.1"/>
    </source>
</evidence>
<sequence>MSGYLQNLNKAVMAFSEHDRIAEHPKAHYGLNMAYLTLRGEIAAIEQDKRKRRKQQLKELFFKDYIKHDEELRQVDMAFMDTQF</sequence>
<keyword evidence="2" id="KW-1185">Reference proteome</keyword>
<name>A0AAW1UUZ5_9CUCU</name>
<reference evidence="1 2" key="1">
    <citation type="submission" date="2023-03" db="EMBL/GenBank/DDBJ databases">
        <title>Genome insight into feeding habits of ladybird beetles.</title>
        <authorList>
            <person name="Li H.-S."/>
            <person name="Huang Y.-H."/>
            <person name="Pang H."/>
        </authorList>
    </citation>
    <scope>NUCLEOTIDE SEQUENCE [LARGE SCALE GENOMIC DNA]</scope>
    <source>
        <strain evidence="1">SYSU_2023b</strain>
        <tissue evidence="1">Whole body</tissue>
    </source>
</reference>
<dbReference type="EMBL" id="JARQZJ010000094">
    <property type="protein sequence ID" value="KAK9884910.1"/>
    <property type="molecule type" value="Genomic_DNA"/>
</dbReference>
<proteinExistence type="predicted"/>
<evidence type="ECO:0000313" key="2">
    <source>
        <dbReference type="Proteomes" id="UP001431783"/>
    </source>
</evidence>
<gene>
    <name evidence="1" type="ORF">WA026_009148</name>
</gene>
<dbReference type="AlphaFoldDB" id="A0AAW1UUZ5"/>
<protein>
    <submittedName>
        <fullName evidence="1">Uncharacterized protein</fullName>
    </submittedName>
</protein>